<evidence type="ECO:0000313" key="2">
    <source>
        <dbReference type="EMBL" id="MFD2541902.1"/>
    </source>
</evidence>
<keyword evidence="1" id="KW-1133">Transmembrane helix</keyword>
<sequence length="46" mass="5278">MAFLKGFNGSDSEKMTEIALFFKIILTEKQAILGLVFFLKILKRNL</sequence>
<proteinExistence type="predicted"/>
<dbReference type="RefSeq" id="WP_379902109.1">
    <property type="nucleotide sequence ID" value="NZ_JBHULM010000007.1"/>
</dbReference>
<name>A0ABW5K2N7_9FLAO</name>
<keyword evidence="3" id="KW-1185">Reference proteome</keyword>
<reference evidence="3" key="1">
    <citation type="journal article" date="2019" name="Int. J. Syst. Evol. Microbiol.">
        <title>The Global Catalogue of Microorganisms (GCM) 10K type strain sequencing project: providing services to taxonomists for standard genome sequencing and annotation.</title>
        <authorList>
            <consortium name="The Broad Institute Genomics Platform"/>
            <consortium name="The Broad Institute Genome Sequencing Center for Infectious Disease"/>
            <person name="Wu L."/>
            <person name="Ma J."/>
        </authorList>
    </citation>
    <scope>NUCLEOTIDE SEQUENCE [LARGE SCALE GENOMIC DNA]</scope>
    <source>
        <strain evidence="3">KCTC 42808</strain>
    </source>
</reference>
<gene>
    <name evidence="2" type="ORF">ACFSSB_06170</name>
</gene>
<evidence type="ECO:0000256" key="1">
    <source>
        <dbReference type="SAM" id="Phobius"/>
    </source>
</evidence>
<dbReference type="Proteomes" id="UP001597467">
    <property type="component" value="Unassembled WGS sequence"/>
</dbReference>
<protein>
    <submittedName>
        <fullName evidence="2">Uncharacterized protein</fullName>
    </submittedName>
</protein>
<dbReference type="EMBL" id="JBHULM010000007">
    <property type="protein sequence ID" value="MFD2541902.1"/>
    <property type="molecule type" value="Genomic_DNA"/>
</dbReference>
<keyword evidence="1" id="KW-0472">Membrane</keyword>
<accession>A0ABW5K2N7</accession>
<evidence type="ECO:0000313" key="3">
    <source>
        <dbReference type="Proteomes" id="UP001597467"/>
    </source>
</evidence>
<organism evidence="2 3">
    <name type="scientific">Lacinutrix gracilariae</name>
    <dbReference type="NCBI Taxonomy" id="1747198"/>
    <lineage>
        <taxon>Bacteria</taxon>
        <taxon>Pseudomonadati</taxon>
        <taxon>Bacteroidota</taxon>
        <taxon>Flavobacteriia</taxon>
        <taxon>Flavobacteriales</taxon>
        <taxon>Flavobacteriaceae</taxon>
        <taxon>Lacinutrix</taxon>
    </lineage>
</organism>
<keyword evidence="1" id="KW-0812">Transmembrane</keyword>
<feature type="transmembrane region" description="Helical" evidence="1">
    <location>
        <begin position="20"/>
        <end position="42"/>
    </location>
</feature>
<comment type="caution">
    <text evidence="2">The sequence shown here is derived from an EMBL/GenBank/DDBJ whole genome shotgun (WGS) entry which is preliminary data.</text>
</comment>